<proteinExistence type="predicted"/>
<dbReference type="PANTHER" id="PTHR43685:SF2">
    <property type="entry name" value="GLYCOSYLTRANSFERASE 2-LIKE DOMAIN-CONTAINING PROTEIN"/>
    <property type="match status" value="1"/>
</dbReference>
<sequence length="242" mass="27886">MKISVVTVCYNAADTIEKTMLSVLNQTYHDIEYIIIDGGSTDGTVEIIRKYADRIAYWVSEPDKGIYDAMNKGIKVATGEWINFMNAGDEFVDEGVIEKLFQNRTIDTVGVVFGDTLFIHKSKQKIVKFGDDPHHKIMPSCHQSIFCRRILLARILFDLRYKIAADYNLFFQLRQMDIEFQYVQLVVAVYDAANGISSRNEWSTQKEMLKIESRSLVYFIRVCLLGLKLCVKKVLIILKMKK</sequence>
<dbReference type="CDD" id="cd06433">
    <property type="entry name" value="GT_2_WfgS_like"/>
    <property type="match status" value="1"/>
</dbReference>
<dbReference type="AlphaFoldDB" id="A0A975KHL7"/>
<accession>A0A975KHL7</accession>
<dbReference type="EC" id="2.4.1.-" evidence="2"/>
<dbReference type="SUPFAM" id="SSF53448">
    <property type="entry name" value="Nucleotide-diphospho-sugar transferases"/>
    <property type="match status" value="1"/>
</dbReference>
<organism evidence="2 3">
    <name type="scientific">Bacteroides eggerthii</name>
    <dbReference type="NCBI Taxonomy" id="28111"/>
    <lineage>
        <taxon>Bacteria</taxon>
        <taxon>Pseudomonadati</taxon>
        <taxon>Bacteroidota</taxon>
        <taxon>Bacteroidia</taxon>
        <taxon>Bacteroidales</taxon>
        <taxon>Bacteroidaceae</taxon>
        <taxon>Bacteroides</taxon>
    </lineage>
</organism>
<keyword evidence="2" id="KW-0808">Transferase</keyword>
<reference evidence="2" key="1">
    <citation type="journal article" date="2021" name="PLoS Genet.">
        <title>Mobile Type VI secretion system loci of the gut Bacteroidales display extensive intra-ecosystem transfer, multi-species spread and geographical clustering.</title>
        <authorList>
            <person name="Garcia-Bayona L."/>
            <person name="Coyne M.J."/>
            <person name="Comstock L.E."/>
        </authorList>
    </citation>
    <scope>NUCLEOTIDE SEQUENCE</scope>
    <source>
        <strain evidence="2">CL11T00C20</strain>
    </source>
</reference>
<gene>
    <name evidence="2" type="ORF">INE88_02875</name>
</gene>
<dbReference type="RefSeq" id="WP_211454243.1">
    <property type="nucleotide sequence ID" value="NZ_CP072227.1"/>
</dbReference>
<protein>
    <submittedName>
        <fullName evidence="2">PGL/p-HBAD biosynthesis glycosyltransferase</fullName>
        <ecNumber evidence="2">2.4.1.-</ecNumber>
    </submittedName>
</protein>
<dbReference type="GO" id="GO:0016757">
    <property type="term" value="F:glycosyltransferase activity"/>
    <property type="evidence" value="ECO:0007669"/>
    <property type="project" value="UniProtKB-KW"/>
</dbReference>
<dbReference type="InterPro" id="IPR001173">
    <property type="entry name" value="Glyco_trans_2-like"/>
</dbReference>
<dbReference type="KEGG" id="beg:INE88_02875"/>
<dbReference type="InterPro" id="IPR029044">
    <property type="entry name" value="Nucleotide-diphossugar_trans"/>
</dbReference>
<evidence type="ECO:0000313" key="2">
    <source>
        <dbReference type="EMBL" id="QUT46049.1"/>
    </source>
</evidence>
<feature type="domain" description="Glycosyltransferase 2-like" evidence="1">
    <location>
        <begin position="4"/>
        <end position="115"/>
    </location>
</feature>
<dbReference type="InterPro" id="IPR050834">
    <property type="entry name" value="Glycosyltransf_2"/>
</dbReference>
<dbReference type="EMBL" id="CP072227">
    <property type="protein sequence ID" value="QUT46049.1"/>
    <property type="molecule type" value="Genomic_DNA"/>
</dbReference>
<dbReference type="PANTHER" id="PTHR43685">
    <property type="entry name" value="GLYCOSYLTRANSFERASE"/>
    <property type="match status" value="1"/>
</dbReference>
<dbReference type="Pfam" id="PF00535">
    <property type="entry name" value="Glycos_transf_2"/>
    <property type="match status" value="1"/>
</dbReference>
<keyword evidence="2" id="KW-0328">Glycosyltransferase</keyword>
<evidence type="ECO:0000313" key="3">
    <source>
        <dbReference type="Proteomes" id="UP000679226"/>
    </source>
</evidence>
<dbReference type="Gene3D" id="3.90.550.10">
    <property type="entry name" value="Spore Coat Polysaccharide Biosynthesis Protein SpsA, Chain A"/>
    <property type="match status" value="1"/>
</dbReference>
<name>A0A975KHL7_9BACE</name>
<evidence type="ECO:0000259" key="1">
    <source>
        <dbReference type="Pfam" id="PF00535"/>
    </source>
</evidence>
<dbReference type="Proteomes" id="UP000679226">
    <property type="component" value="Chromosome"/>
</dbReference>